<dbReference type="InterPro" id="IPR013932">
    <property type="entry name" value="TATA-bd_TIP120"/>
</dbReference>
<proteinExistence type="inferred from homology"/>
<dbReference type="GO" id="GO:0010265">
    <property type="term" value="P:SCF complex assembly"/>
    <property type="evidence" value="ECO:0007669"/>
    <property type="project" value="InterPro"/>
</dbReference>
<evidence type="ECO:0000313" key="8">
    <source>
        <dbReference type="Proteomes" id="UP000193411"/>
    </source>
</evidence>
<keyword evidence="3" id="KW-0833">Ubl conjugation pathway</keyword>
<protein>
    <submittedName>
        <fullName evidence="7">Armadillo-type protein</fullName>
    </submittedName>
</protein>
<evidence type="ECO:0000256" key="3">
    <source>
        <dbReference type="ARBA" id="ARBA00022786"/>
    </source>
</evidence>
<dbReference type="PROSITE" id="PS50077">
    <property type="entry name" value="HEAT_REPEAT"/>
    <property type="match status" value="1"/>
</dbReference>
<comment type="similarity">
    <text evidence="1">Belongs to the CAND family.</text>
</comment>
<dbReference type="InterPro" id="IPR016024">
    <property type="entry name" value="ARM-type_fold"/>
</dbReference>
<keyword evidence="8" id="KW-1185">Reference proteome</keyword>
<feature type="compositionally biased region" description="Acidic residues" evidence="5">
    <location>
        <begin position="358"/>
        <end position="388"/>
    </location>
</feature>
<sequence length="1294" mass="136434">MSSNSSATAAAINSLFDKISNPDADFRYMALTDLHSALSQDMAAAQLDQRIEPKLLAALYQLLADSNSGVKNMAVKCLGPLVTKLSPKSLADLVDKLAHMLTQAHGDDASIRDVVLMALRLVYTELAMATTANGEQVAMLAMGSIHHLLTGLPHEQTENIQSDMLDAVADLLAKFGKWMAKLGSPTLRTAPAGTFIATLRPQLVHILQTGRPALRKRAGQALANLLPLLPATDASAVVLTILGDIQPPHASVDDDTLRTHLGALTTMVKDAASGAVAPHVGALMDALVGIIDKDQEADELREAAVQTLDALLVRYTGEAGERVPRVLVGKALELVQYDPNYAYDEDEEGDRVHTPAEGEGEDEDMADASDEDGAGDDDDDDYGQGYSDDDDMTWKVRRAAARLLSTIIATRPDLAHVLVSQVGPVLTRRFEEREEGVRNEVLQTYAALLRMATADAGTGAALLLKSHRAMFHRRFAKYVLVSKDASSRQVGFAVLRQALDAFDWSKTRNRDAVKWAEAVARAMNVGQGATTTAAATTMVGSLGALATSLKLESLAFLGAWLHSLAATPGILPRGVVEGDLCRALLAGMQDSYYKVAAESLAVAQHFVPMLATHGLASQLADMQRLVQVTLANANADEEVKERALSLFGLMIATLPTFADSAVTAQAEDGWASVLMKRLTNEVSRLAATKVVVQIVRSTTGANVAFLIPALVAELVPNLRKNPRALREATLVALTAVLARYPAQVSMDQAQLILDESGALISDQDLLLASQALKTAAGVLAAFPALLPAALTPSTTARHAGVIPAALDLIQSPLVQSTQTLVALLDLLATATRANPAARTLYDRVAALEPKQPAAQAKAVAAVLRASTLDAMRPAGINNGQFVLDVFASGDADDVLKSSAAYALGCMAVGNPGAYLPVIVQGIQGAAGGAAAGRGGANARYLMLHALKQVLTSASDVPALHTHLAGLWEPLFSLAAGGHQGVEEGARLLVGECIGKLALLAPDQFLVDMHAKLTRPGSTPEMRVTVMGAIKYVFAHATTASDKVLAPLLADFFAHVGDADLAVRRASLAAAQSAAHGRAHLVRPVLDTLLPLILAETKVRPELIREVIMGPFKHKIDDGLETRKLAFECISTLLSTCASAPALRPVQLLDPIISGLKDQHEVQLLAYLALAKLAAVAPLVVGARVDELPDVVQVALFPKVKQDMIKQDADRQKELVRAALRSLVAVIKATEGVTATTTAVGGSGAPVGAFAQYVANLKTGQLAADYQAAELAVQSVAGSAYGAGSLPFDPNAMEY</sequence>
<dbReference type="EMBL" id="MCFL01000194">
    <property type="protein sequence ID" value="ORZ29442.1"/>
    <property type="molecule type" value="Genomic_DNA"/>
</dbReference>
<evidence type="ECO:0000256" key="4">
    <source>
        <dbReference type="PROSITE-ProRule" id="PRU00103"/>
    </source>
</evidence>
<evidence type="ECO:0000256" key="2">
    <source>
        <dbReference type="ARBA" id="ARBA00022737"/>
    </source>
</evidence>
<organism evidence="7 8">
    <name type="scientific">Catenaria anguillulae PL171</name>
    <dbReference type="NCBI Taxonomy" id="765915"/>
    <lineage>
        <taxon>Eukaryota</taxon>
        <taxon>Fungi</taxon>
        <taxon>Fungi incertae sedis</taxon>
        <taxon>Blastocladiomycota</taxon>
        <taxon>Blastocladiomycetes</taxon>
        <taxon>Blastocladiales</taxon>
        <taxon>Catenariaceae</taxon>
        <taxon>Catenaria</taxon>
    </lineage>
</organism>
<gene>
    <name evidence="7" type="ORF">BCR44DRAFT_1450935</name>
</gene>
<evidence type="ECO:0000313" key="7">
    <source>
        <dbReference type="EMBL" id="ORZ29442.1"/>
    </source>
</evidence>
<dbReference type="PANTHER" id="PTHR12696">
    <property type="entry name" value="TIP120"/>
    <property type="match status" value="1"/>
</dbReference>
<dbReference type="OrthoDB" id="6260732at2759"/>
<dbReference type="Pfam" id="PF08623">
    <property type="entry name" value="TIP120"/>
    <property type="match status" value="1"/>
</dbReference>
<feature type="region of interest" description="Disordered" evidence="5">
    <location>
        <begin position="341"/>
        <end position="388"/>
    </location>
</feature>
<evidence type="ECO:0000259" key="6">
    <source>
        <dbReference type="Pfam" id="PF08623"/>
    </source>
</evidence>
<dbReference type="InterPro" id="IPR039852">
    <property type="entry name" value="CAND1/CAND2"/>
</dbReference>
<dbReference type="STRING" id="765915.A0A1Y2H8S8"/>
<dbReference type="SUPFAM" id="SSF48371">
    <property type="entry name" value="ARM repeat"/>
    <property type="match status" value="1"/>
</dbReference>
<dbReference type="Proteomes" id="UP000193411">
    <property type="component" value="Unassembled WGS sequence"/>
</dbReference>
<name>A0A1Y2H8S8_9FUNG</name>
<accession>A0A1Y2H8S8</accession>
<evidence type="ECO:0000256" key="1">
    <source>
        <dbReference type="ARBA" id="ARBA00007657"/>
    </source>
</evidence>
<dbReference type="InterPro" id="IPR021133">
    <property type="entry name" value="HEAT_type_2"/>
</dbReference>
<evidence type="ECO:0000256" key="5">
    <source>
        <dbReference type="SAM" id="MobiDB-lite"/>
    </source>
</evidence>
<feature type="repeat" description="HEAT" evidence="4">
    <location>
        <begin position="55"/>
        <end position="93"/>
    </location>
</feature>
<keyword evidence="2" id="KW-0677">Repeat</keyword>
<dbReference type="Gene3D" id="1.25.10.10">
    <property type="entry name" value="Leucine-rich Repeat Variant"/>
    <property type="match status" value="1"/>
</dbReference>
<feature type="domain" description="TATA-binding protein interacting (TIP20)" evidence="6">
    <location>
        <begin position="1080"/>
        <end position="1233"/>
    </location>
</feature>
<dbReference type="InterPro" id="IPR011989">
    <property type="entry name" value="ARM-like"/>
</dbReference>
<comment type="caution">
    <text evidence="7">The sequence shown here is derived from an EMBL/GenBank/DDBJ whole genome shotgun (WGS) entry which is preliminary data.</text>
</comment>
<reference evidence="7 8" key="1">
    <citation type="submission" date="2016-07" db="EMBL/GenBank/DDBJ databases">
        <title>Pervasive Adenine N6-methylation of Active Genes in Fungi.</title>
        <authorList>
            <consortium name="DOE Joint Genome Institute"/>
            <person name="Mondo S.J."/>
            <person name="Dannebaum R.O."/>
            <person name="Kuo R.C."/>
            <person name="Labutti K."/>
            <person name="Haridas S."/>
            <person name="Kuo A."/>
            <person name="Salamov A."/>
            <person name="Ahrendt S.R."/>
            <person name="Lipzen A."/>
            <person name="Sullivan W."/>
            <person name="Andreopoulos W.B."/>
            <person name="Clum A."/>
            <person name="Lindquist E."/>
            <person name="Daum C."/>
            <person name="Ramamoorthy G.K."/>
            <person name="Gryganskyi A."/>
            <person name="Culley D."/>
            <person name="Magnuson J.K."/>
            <person name="James T.Y."/>
            <person name="O'Malley M.A."/>
            <person name="Stajich J.E."/>
            <person name="Spatafora J.W."/>
            <person name="Visel A."/>
            <person name="Grigoriev I.V."/>
        </authorList>
    </citation>
    <scope>NUCLEOTIDE SEQUENCE [LARGE SCALE GENOMIC DNA]</scope>
    <source>
        <strain evidence="7 8">PL171</strain>
    </source>
</reference>